<keyword evidence="1" id="KW-0812">Transmembrane</keyword>
<evidence type="ECO:0000313" key="4">
    <source>
        <dbReference type="Proteomes" id="UP001501821"/>
    </source>
</evidence>
<evidence type="ECO:0000259" key="2">
    <source>
        <dbReference type="Pfam" id="PF14342"/>
    </source>
</evidence>
<name>A0ABP7IIM1_9ACTN</name>
<protein>
    <submittedName>
        <fullName evidence="3">DUF4396 domain-containing protein</fullName>
    </submittedName>
</protein>
<dbReference type="InterPro" id="IPR025509">
    <property type="entry name" value="DUF4396"/>
</dbReference>
<feature type="transmembrane region" description="Helical" evidence="1">
    <location>
        <begin position="128"/>
        <end position="152"/>
    </location>
</feature>
<gene>
    <name evidence="3" type="ORF">GCM10022242_21230</name>
</gene>
<reference evidence="4" key="1">
    <citation type="journal article" date="2019" name="Int. J. Syst. Evol. Microbiol.">
        <title>The Global Catalogue of Microorganisms (GCM) 10K type strain sequencing project: providing services to taxonomists for standard genome sequencing and annotation.</title>
        <authorList>
            <consortium name="The Broad Institute Genomics Platform"/>
            <consortium name="The Broad Institute Genome Sequencing Center for Infectious Disease"/>
            <person name="Wu L."/>
            <person name="Ma J."/>
        </authorList>
    </citation>
    <scope>NUCLEOTIDE SEQUENCE [LARGE SCALE GENOMIC DNA]</scope>
    <source>
        <strain evidence="4">JCM 16953</strain>
    </source>
</reference>
<keyword evidence="1" id="KW-0472">Membrane</keyword>
<accession>A0ABP7IIM1</accession>
<sequence>MTDMDDLEHEHAHGHQSHQGKDDTLAMAVAATLHCLTGCAIGEIAGLVIGAAAGLGNTPTVAISIALAFVFGYALSTLPLLKGGLGLPTALGLVLAADTLSILTMEVVDNLVVLVYPGAMTAGLLDLTFWVSLLLSLAVAFVAAVPVNWYLLRRGKGHALTHGHHA</sequence>
<evidence type="ECO:0000313" key="3">
    <source>
        <dbReference type="EMBL" id="GAA3819213.1"/>
    </source>
</evidence>
<feature type="transmembrane region" description="Helical" evidence="1">
    <location>
        <begin position="25"/>
        <end position="55"/>
    </location>
</feature>
<dbReference type="Proteomes" id="UP001501821">
    <property type="component" value="Unassembled WGS sequence"/>
</dbReference>
<organism evidence="3 4">
    <name type="scientific">Nocardioides panacisoli</name>
    <dbReference type="NCBI Taxonomy" id="627624"/>
    <lineage>
        <taxon>Bacteria</taxon>
        <taxon>Bacillati</taxon>
        <taxon>Actinomycetota</taxon>
        <taxon>Actinomycetes</taxon>
        <taxon>Propionibacteriales</taxon>
        <taxon>Nocardioidaceae</taxon>
        <taxon>Nocardioides</taxon>
    </lineage>
</organism>
<feature type="transmembrane region" description="Helical" evidence="1">
    <location>
        <begin position="61"/>
        <end position="81"/>
    </location>
</feature>
<comment type="caution">
    <text evidence="3">The sequence shown here is derived from an EMBL/GenBank/DDBJ whole genome shotgun (WGS) entry which is preliminary data.</text>
</comment>
<keyword evidence="4" id="KW-1185">Reference proteome</keyword>
<keyword evidence="1" id="KW-1133">Transmembrane helix</keyword>
<dbReference type="Pfam" id="PF14342">
    <property type="entry name" value="DUF4396"/>
    <property type="match status" value="1"/>
</dbReference>
<proteinExistence type="predicted"/>
<evidence type="ECO:0000256" key="1">
    <source>
        <dbReference type="SAM" id="Phobius"/>
    </source>
</evidence>
<dbReference type="EMBL" id="BAABAH010000006">
    <property type="protein sequence ID" value="GAA3819213.1"/>
    <property type="molecule type" value="Genomic_DNA"/>
</dbReference>
<feature type="domain" description="DUF4396" evidence="2">
    <location>
        <begin position="26"/>
        <end position="157"/>
    </location>
</feature>